<dbReference type="EMBL" id="LT598653">
    <property type="protein sequence ID" value="SBV32589.1"/>
    <property type="molecule type" value="Genomic_DNA"/>
</dbReference>
<dbReference type="InterPro" id="IPR014729">
    <property type="entry name" value="Rossmann-like_a/b/a_fold"/>
</dbReference>
<organism evidence="2">
    <name type="scientific">uncultured Sphingopyxis sp</name>
    <dbReference type="NCBI Taxonomy" id="310581"/>
    <lineage>
        <taxon>Bacteria</taxon>
        <taxon>Pseudomonadati</taxon>
        <taxon>Pseudomonadota</taxon>
        <taxon>Alphaproteobacteria</taxon>
        <taxon>Sphingomonadales</taxon>
        <taxon>Sphingomonadaceae</taxon>
        <taxon>Sphingopyxis</taxon>
        <taxon>environmental samples</taxon>
    </lineage>
</organism>
<evidence type="ECO:0000313" key="2">
    <source>
        <dbReference type="EMBL" id="SBV32589.1"/>
    </source>
</evidence>
<dbReference type="Pfam" id="PF00733">
    <property type="entry name" value="Asn_synthase"/>
    <property type="match status" value="1"/>
</dbReference>
<gene>
    <name evidence="2" type="ORF">SPPYR_1469</name>
</gene>
<dbReference type="RefSeq" id="WP_184100707.1">
    <property type="nucleotide sequence ID" value="NZ_LT598653.1"/>
</dbReference>
<dbReference type="KEGG" id="sphu:SPPYR_1469"/>
<dbReference type="Gene3D" id="3.40.50.620">
    <property type="entry name" value="HUPs"/>
    <property type="match status" value="1"/>
</dbReference>
<dbReference type="GO" id="GO:0006529">
    <property type="term" value="P:asparagine biosynthetic process"/>
    <property type="evidence" value="ECO:0007669"/>
    <property type="project" value="InterPro"/>
</dbReference>
<dbReference type="InterPro" id="IPR001962">
    <property type="entry name" value="Asn_synthase"/>
</dbReference>
<sequence>MTICIALIQAEGPVPALPGGYSELGTIGTARLVGKPGTIVAVSGEAALVGYAFHRDSFASCPALDPGAVEHIVRTEGAWAIRKLWGTFILIWADASGQVFVLRSPLTGPALFQTRRQDDGGAAANACCAFTDLGLARALGFRLDRPDPGAIDAYLRYPLLRTPRSTITGATEVLPGEVTRLGHRERRPASWLPWDYASSPPIRAEANDLGSLVRATVGAWSGRFARVQLELSGGIDSSIVAACLSVRSDPWRAITMVTPEPDGDERLYARAMAERANAPLAELMLPAEPADPISTPTMLRVRPGGFGLIGPTDAAFLASARAYGADAIFSGTAGDGAFGYQTSIAPALDALRYRGMRAALSAARDQARITDDNIWSALRHGVRGYFRGIRLWPVDDLLLSVRHASPRPEHPWMTDAGRIPPGQRRYGLGLLSIQPFLDGYDRSLALPKIAPLLSQPLIEYGLGVPSWQWGEGGVNRALAREAFRGDLPDVILARRSKGRILSMFLPAFERNRERLAAYLLDGWLAGAGLLDLDTIADMLTGRKEADTLATLRILQFADIEAWARSVVGSEAPSR</sequence>
<dbReference type="SUPFAM" id="SSF52402">
    <property type="entry name" value="Adenine nucleotide alpha hydrolases-like"/>
    <property type="match status" value="1"/>
</dbReference>
<accession>A0A1Y5PRH5</accession>
<feature type="domain" description="Asparagine synthetase" evidence="1">
    <location>
        <begin position="226"/>
        <end position="563"/>
    </location>
</feature>
<evidence type="ECO:0000259" key="1">
    <source>
        <dbReference type="Pfam" id="PF00733"/>
    </source>
</evidence>
<name>A0A1Y5PRH5_9SPHN</name>
<reference evidence="2" key="1">
    <citation type="submission" date="2016-03" db="EMBL/GenBank/DDBJ databases">
        <authorList>
            <person name="Ploux O."/>
        </authorList>
    </citation>
    <scope>NUCLEOTIDE SEQUENCE</scope>
    <source>
        <strain evidence="2">UC10</strain>
    </source>
</reference>
<dbReference type="AlphaFoldDB" id="A0A1Y5PRH5"/>
<protein>
    <submittedName>
        <fullName evidence="2">Putative Asparagine synthase (Glutamine-hydrolyzing)</fullName>
    </submittedName>
</protein>
<dbReference type="GO" id="GO:0004066">
    <property type="term" value="F:asparagine synthase (glutamine-hydrolyzing) activity"/>
    <property type="evidence" value="ECO:0007669"/>
    <property type="project" value="InterPro"/>
</dbReference>
<proteinExistence type="predicted"/>